<dbReference type="Proteomes" id="UP000822476">
    <property type="component" value="Unassembled WGS sequence"/>
</dbReference>
<dbReference type="Pfam" id="PF04991">
    <property type="entry name" value="LicD"/>
    <property type="match status" value="1"/>
</dbReference>
<accession>A0A8S9ZAK1</accession>
<evidence type="ECO:0000259" key="1">
    <source>
        <dbReference type="Pfam" id="PF04991"/>
    </source>
</evidence>
<name>A0A8S9ZAK1_9TREM</name>
<dbReference type="InterPro" id="IPR007074">
    <property type="entry name" value="LicD/FKTN/FKRP_NTP_transf"/>
</dbReference>
<gene>
    <name evidence="2" type="ORF">EG68_00006</name>
</gene>
<protein>
    <recommendedName>
        <fullName evidence="1">LicD/FKTN/FKRP nucleotidyltransferase domain-containing protein</fullName>
    </recommendedName>
</protein>
<dbReference type="AlphaFoldDB" id="A0A8S9ZAK1"/>
<evidence type="ECO:0000313" key="3">
    <source>
        <dbReference type="Proteomes" id="UP000822476"/>
    </source>
</evidence>
<dbReference type="PANTHER" id="PTHR43404">
    <property type="entry name" value="LIPOPOLYSACCHARIDE CHOLINEPHOSPHOTRANSFERASE LICD"/>
    <property type="match status" value="1"/>
</dbReference>
<sequence>MRLGLVPLALSALATGIFWIDHLVRYGDPHSKNPQPLVFPFNVQISEGSVYLVSSRLENWIEASTSGDRIETKISMQLRNVILSFCHLNNDTGWSHVRHSCCQTHSKLTSREMSMKCLRSMGSIGTMPTVYTANTRSRTLPEWSTAFVYPQIYADGGPIRQINCPVRLERRERIYQLLLYWTELAERHSIVWWLSYGSLLGSVRHGDFIPYDHDADIAVIGSQANLIRRLSVHWSNVNTSRPNLISRPGDYSVNDHGSRLNCQGIPVHYQLDPCAFLSPIARLISGYFTFLDIFLVHPRLVMDVNDDGRTQLWLFDEEADADKGMSLSYPLDAVFPLTTCQFISLRLPCPRKPEVVLTHLYGPDYIRPSKKCNRRFGFWYPA</sequence>
<dbReference type="EMBL" id="JTDE01000001">
    <property type="protein sequence ID" value="KAF7262723.1"/>
    <property type="molecule type" value="Genomic_DNA"/>
</dbReference>
<organism evidence="2 3">
    <name type="scientific">Paragonimus skrjabini miyazakii</name>
    <dbReference type="NCBI Taxonomy" id="59628"/>
    <lineage>
        <taxon>Eukaryota</taxon>
        <taxon>Metazoa</taxon>
        <taxon>Spiralia</taxon>
        <taxon>Lophotrochozoa</taxon>
        <taxon>Platyhelminthes</taxon>
        <taxon>Trematoda</taxon>
        <taxon>Digenea</taxon>
        <taxon>Plagiorchiida</taxon>
        <taxon>Troglotremata</taxon>
        <taxon>Troglotrematidae</taxon>
        <taxon>Paragonimus</taxon>
    </lineage>
</organism>
<reference evidence="2" key="1">
    <citation type="submission" date="2019-07" db="EMBL/GenBank/DDBJ databases">
        <title>Annotation for the trematode Paragonimus miyazaki's.</title>
        <authorList>
            <person name="Choi Y.-J."/>
        </authorList>
    </citation>
    <scope>NUCLEOTIDE SEQUENCE</scope>
    <source>
        <strain evidence="2">Japan</strain>
    </source>
</reference>
<dbReference type="PANTHER" id="PTHR43404:SF2">
    <property type="entry name" value="LIPOPOLYSACCHARIDE CHOLINEPHOSPHOTRANSFERASE LICD"/>
    <property type="match status" value="1"/>
</dbReference>
<keyword evidence="3" id="KW-1185">Reference proteome</keyword>
<comment type="caution">
    <text evidence="2">The sequence shown here is derived from an EMBL/GenBank/DDBJ whole genome shotgun (WGS) entry which is preliminary data.</text>
</comment>
<dbReference type="GO" id="GO:0009100">
    <property type="term" value="P:glycoprotein metabolic process"/>
    <property type="evidence" value="ECO:0007669"/>
    <property type="project" value="UniProtKB-ARBA"/>
</dbReference>
<proteinExistence type="predicted"/>
<dbReference type="InterPro" id="IPR052942">
    <property type="entry name" value="LPS_cholinephosphotransferase"/>
</dbReference>
<feature type="domain" description="LicD/FKTN/FKRP nucleotidyltransferase" evidence="1">
    <location>
        <begin position="186"/>
        <end position="225"/>
    </location>
</feature>
<dbReference type="OrthoDB" id="444255at2759"/>
<evidence type="ECO:0000313" key="2">
    <source>
        <dbReference type="EMBL" id="KAF7262723.1"/>
    </source>
</evidence>